<dbReference type="EMBL" id="BAABCM010000018">
    <property type="protein sequence ID" value="GAA3849862.1"/>
    <property type="molecule type" value="Genomic_DNA"/>
</dbReference>
<evidence type="ECO:0000313" key="4">
    <source>
        <dbReference type="Proteomes" id="UP001501624"/>
    </source>
</evidence>
<gene>
    <name evidence="3" type="ORF">GCM10022380_80130</name>
</gene>
<reference evidence="4" key="1">
    <citation type="journal article" date="2019" name="Int. J. Syst. Evol. Microbiol.">
        <title>The Global Catalogue of Microorganisms (GCM) 10K type strain sequencing project: providing services to taxonomists for standard genome sequencing and annotation.</title>
        <authorList>
            <consortium name="The Broad Institute Genomics Platform"/>
            <consortium name="The Broad Institute Genome Sequencing Center for Infectious Disease"/>
            <person name="Wu L."/>
            <person name="Ma J."/>
        </authorList>
    </citation>
    <scope>NUCLEOTIDE SEQUENCE [LARGE SCALE GENOMIC DNA]</scope>
    <source>
        <strain evidence="4">JCM 17017</strain>
    </source>
</reference>
<protein>
    <recommendedName>
        <fullName evidence="5">DUF2269 domain-containing protein</fullName>
    </recommendedName>
</protein>
<feature type="transmembrane region" description="Helical" evidence="2">
    <location>
        <begin position="88"/>
        <end position="111"/>
    </location>
</feature>
<keyword evidence="4" id="KW-1185">Reference proteome</keyword>
<proteinExistence type="predicted"/>
<dbReference type="Proteomes" id="UP001501624">
    <property type="component" value="Unassembled WGS sequence"/>
</dbReference>
<organism evidence="3 4">
    <name type="scientific">Amycolatopsis tucumanensis</name>
    <dbReference type="NCBI Taxonomy" id="401106"/>
    <lineage>
        <taxon>Bacteria</taxon>
        <taxon>Bacillati</taxon>
        <taxon>Actinomycetota</taxon>
        <taxon>Actinomycetes</taxon>
        <taxon>Pseudonocardiales</taxon>
        <taxon>Pseudonocardiaceae</taxon>
        <taxon>Amycolatopsis</taxon>
    </lineage>
</organism>
<feature type="transmembrane region" description="Helical" evidence="2">
    <location>
        <begin position="131"/>
        <end position="151"/>
    </location>
</feature>
<evidence type="ECO:0000313" key="3">
    <source>
        <dbReference type="EMBL" id="GAA3849862.1"/>
    </source>
</evidence>
<name>A0ABP7JNV2_9PSEU</name>
<keyword evidence="2" id="KW-0472">Membrane</keyword>
<comment type="caution">
    <text evidence="3">The sequence shown here is derived from an EMBL/GenBank/DDBJ whole genome shotgun (WGS) entry which is preliminary data.</text>
</comment>
<keyword evidence="2" id="KW-1133">Transmembrane helix</keyword>
<feature type="region of interest" description="Disordered" evidence="1">
    <location>
        <begin position="161"/>
        <end position="205"/>
    </location>
</feature>
<accession>A0ABP7JNV2</accession>
<feature type="compositionally biased region" description="Polar residues" evidence="1">
    <location>
        <begin position="195"/>
        <end position="205"/>
    </location>
</feature>
<sequence>MRLKAGGRKAWLATHIISAGAWIGIDVVLAVLVFTAMLTDDPALAAVCYQALRLFAVWPLLVAGLVCLGSGVMLGLGSRYGLVRYWWVAIKLVLNLAMVTLAVVSLRPGVGEAAAYGESLLAGLPGTAPDLVFPPIVSPACLLAAVLLSIYKPGGRIRRTGSRISVRGTPSNAGAFSRDDQTSRSRKARNASASGTEPNSRSTTT</sequence>
<evidence type="ECO:0008006" key="5">
    <source>
        <dbReference type="Google" id="ProtNLM"/>
    </source>
</evidence>
<keyword evidence="2" id="KW-0812">Transmembrane</keyword>
<feature type="transmembrane region" description="Helical" evidence="2">
    <location>
        <begin position="56"/>
        <end position="76"/>
    </location>
</feature>
<evidence type="ECO:0000256" key="2">
    <source>
        <dbReference type="SAM" id="Phobius"/>
    </source>
</evidence>
<dbReference type="RefSeq" id="WP_020422931.1">
    <property type="nucleotide sequence ID" value="NZ_BAABCM010000018.1"/>
</dbReference>
<evidence type="ECO:0000256" key="1">
    <source>
        <dbReference type="SAM" id="MobiDB-lite"/>
    </source>
</evidence>
<feature type="transmembrane region" description="Helical" evidence="2">
    <location>
        <begin position="12"/>
        <end position="36"/>
    </location>
</feature>